<accession>A0A1Y2TAY7</accession>
<reference evidence="2" key="1">
    <citation type="submission" date="2016-04" db="EMBL/GenBank/DDBJ databases">
        <authorList>
            <person name="Antunes L.P."/>
            <person name="Martins L.F."/>
            <person name="Pereira R.V."/>
            <person name="Thomas A.M."/>
            <person name="Barbosa D."/>
            <person name="Nascimento L."/>
            <person name="Silva G.M."/>
            <person name="Condomitti G.W."/>
            <person name="Digiampietri L.A."/>
            <person name="Lombardi K.C."/>
            <person name="Ramos P.L."/>
            <person name="Quaggio R.B."/>
            <person name="Oliveira J.C."/>
            <person name="Pascon R.C."/>
            <person name="Cruz J.B."/>
            <person name="Silva A.M."/>
            <person name="Setubal J.C."/>
        </authorList>
    </citation>
    <scope>NUCLEOTIDE SEQUENCE [LARGE SCALE GENOMIC DNA]</scope>
</reference>
<dbReference type="AlphaFoldDB" id="A0A1Y2TAY7"/>
<dbReference type="EMBL" id="LWLV01000008">
    <property type="protein sequence ID" value="OTA42305.1"/>
    <property type="molecule type" value="Genomic_DNA"/>
</dbReference>
<dbReference type="Proteomes" id="UP000194267">
    <property type="component" value="Unassembled WGS sequence"/>
</dbReference>
<comment type="caution">
    <text evidence="1">The sequence shown here is derived from an EMBL/GenBank/DDBJ whole genome shotgun (WGS) entry which is preliminary data.</text>
</comment>
<protein>
    <recommendedName>
        <fullName evidence="3">Transcription-repair coupling factor</fullName>
    </recommendedName>
</protein>
<evidence type="ECO:0000313" key="1">
    <source>
        <dbReference type="EMBL" id="OTA42305.1"/>
    </source>
</evidence>
<dbReference type="Gene3D" id="3.40.50.300">
    <property type="entry name" value="P-loop containing nucleotide triphosphate hydrolases"/>
    <property type="match status" value="1"/>
</dbReference>
<evidence type="ECO:0000313" key="2">
    <source>
        <dbReference type="Proteomes" id="UP000194267"/>
    </source>
</evidence>
<gene>
    <name evidence="1" type="ORF">A6D92_00205</name>
</gene>
<proteinExistence type="predicted"/>
<evidence type="ECO:0008006" key="3">
    <source>
        <dbReference type="Google" id="ProtNLM"/>
    </source>
</evidence>
<name>A0A1Y2TAY7_SYMTR</name>
<dbReference type="InterPro" id="IPR027417">
    <property type="entry name" value="P-loop_NTPase"/>
</dbReference>
<sequence length="93" mass="10239">MSSETLLQVLQASAEFSSLYDGLRRGFAEQMVYGVAGSLKSAFLAALRERTGRPALVITATIQQAEQFREDLETWLPGQDVALFPPMDTCPSR</sequence>
<dbReference type="SUPFAM" id="SSF52540">
    <property type="entry name" value="P-loop containing nucleoside triphosphate hydrolases"/>
    <property type="match status" value="1"/>
</dbReference>
<organism evidence="1 2">
    <name type="scientific">Symbiobacterium thermophilum</name>
    <dbReference type="NCBI Taxonomy" id="2734"/>
    <lineage>
        <taxon>Bacteria</taxon>
        <taxon>Bacillati</taxon>
        <taxon>Bacillota</taxon>
        <taxon>Clostridia</taxon>
        <taxon>Eubacteriales</taxon>
        <taxon>Symbiobacteriaceae</taxon>
        <taxon>Symbiobacterium</taxon>
    </lineage>
</organism>